<protein>
    <submittedName>
        <fullName evidence="1">Uncharacterized protein</fullName>
    </submittedName>
</protein>
<evidence type="ECO:0000313" key="2">
    <source>
        <dbReference type="Proteomes" id="UP000304900"/>
    </source>
</evidence>
<dbReference type="EMBL" id="SZVO01000004">
    <property type="protein sequence ID" value="TKT92305.1"/>
    <property type="molecule type" value="Genomic_DNA"/>
</dbReference>
<dbReference type="RefSeq" id="WP_137339850.1">
    <property type="nucleotide sequence ID" value="NZ_BSQH01000007.1"/>
</dbReference>
<evidence type="ECO:0000313" key="1">
    <source>
        <dbReference type="EMBL" id="TKT92305.1"/>
    </source>
</evidence>
<accession>A0A4U6D750</accession>
<dbReference type="AlphaFoldDB" id="A0A4U6D750"/>
<comment type="caution">
    <text evidence="1">The sequence shown here is derived from an EMBL/GenBank/DDBJ whole genome shotgun (WGS) entry which is preliminary data.</text>
</comment>
<dbReference type="OrthoDB" id="935888at2"/>
<sequence length="328" mass="37529">MKIKLHRHIFYFFTFLILVSCNNVKDLQPAGGEDVPDGVAQVLTNAYPRAKDITLKTVLKDKLWEARFSSDSTLFYVALNTNRVLRAYKLLSPTVPDSLQNTFSTLSIKGGTFSDFRQEDFAVNTRYYTAKYILNGTPYVVKWETNSQEGTYAGKHIYEVTVKPYFKFEYDIVRDEPEIQTIVPPAINNYIATLNLYLDQATGYVSDANKVSYYIIASDPFSMPNRPGNLLYDESNNLAVEYFAPNNQEFSSLSSFPTQVTKFVDNYEFASKMHFSSGFEKKTEAAAPFGMFFNREITQQFSNTEAFQVWLDRNGNIVDFLYTASLFV</sequence>
<organism evidence="1 2">
    <name type="scientific">Dyadobacter frigoris</name>
    <dbReference type="NCBI Taxonomy" id="2576211"/>
    <lineage>
        <taxon>Bacteria</taxon>
        <taxon>Pseudomonadati</taxon>
        <taxon>Bacteroidota</taxon>
        <taxon>Cytophagia</taxon>
        <taxon>Cytophagales</taxon>
        <taxon>Spirosomataceae</taxon>
        <taxon>Dyadobacter</taxon>
    </lineage>
</organism>
<gene>
    <name evidence="1" type="ORF">FDK13_10020</name>
</gene>
<dbReference type="Proteomes" id="UP000304900">
    <property type="component" value="Unassembled WGS sequence"/>
</dbReference>
<reference evidence="1 2" key="1">
    <citation type="submission" date="2019-05" db="EMBL/GenBank/DDBJ databases">
        <title>Dyadobacter AR-3-8 sp. nov., isolated from arctic soil.</title>
        <authorList>
            <person name="Chaudhary D.K."/>
        </authorList>
    </citation>
    <scope>NUCLEOTIDE SEQUENCE [LARGE SCALE GENOMIC DNA]</scope>
    <source>
        <strain evidence="1 2">AR-3-8</strain>
    </source>
</reference>
<dbReference type="PROSITE" id="PS51257">
    <property type="entry name" value="PROKAR_LIPOPROTEIN"/>
    <property type="match status" value="1"/>
</dbReference>
<proteinExistence type="predicted"/>
<name>A0A4U6D750_9BACT</name>
<keyword evidence="2" id="KW-1185">Reference proteome</keyword>